<feature type="compositionally biased region" description="Basic residues" evidence="11">
    <location>
        <begin position="297"/>
        <end position="311"/>
    </location>
</feature>
<dbReference type="Pfam" id="PF09767">
    <property type="entry name" value="DUF2053"/>
    <property type="match status" value="2"/>
</dbReference>
<feature type="transmembrane region" description="Helical" evidence="12">
    <location>
        <begin position="239"/>
        <end position="260"/>
    </location>
</feature>
<proteinExistence type="inferred from homology"/>
<evidence type="ECO:0000256" key="3">
    <source>
        <dbReference type="ARBA" id="ARBA00022475"/>
    </source>
</evidence>
<dbReference type="InterPro" id="IPR019164">
    <property type="entry name" value="TMEM147"/>
</dbReference>
<evidence type="ECO:0000256" key="10">
    <source>
        <dbReference type="ARBA" id="ARBA00034899"/>
    </source>
</evidence>
<evidence type="ECO:0000313" key="13">
    <source>
        <dbReference type="EMBL" id="SBO29621.1"/>
    </source>
</evidence>
<dbReference type="PANTHER" id="PTHR12869:SF0">
    <property type="entry name" value="BOS COMPLEX SUBUNIT TMEM147"/>
    <property type="match status" value="1"/>
</dbReference>
<feature type="transmembrane region" description="Helical" evidence="12">
    <location>
        <begin position="173"/>
        <end position="196"/>
    </location>
</feature>
<evidence type="ECO:0000256" key="6">
    <source>
        <dbReference type="ARBA" id="ARBA00022989"/>
    </source>
</evidence>
<feature type="transmembrane region" description="Helical" evidence="12">
    <location>
        <begin position="100"/>
        <end position="124"/>
    </location>
</feature>
<dbReference type="GO" id="GO:0005789">
    <property type="term" value="C:endoplasmic reticulum membrane"/>
    <property type="evidence" value="ECO:0007669"/>
    <property type="project" value="UniProtKB-SubCell"/>
</dbReference>
<evidence type="ECO:0000256" key="9">
    <source>
        <dbReference type="ARBA" id="ARBA00034846"/>
    </source>
</evidence>
<keyword evidence="7 12" id="KW-0472">Membrane</keyword>
<protein>
    <recommendedName>
        <fullName evidence="9">BOS complex subunit TMEM147</fullName>
    </recommendedName>
    <alternativeName>
        <fullName evidence="10">Transmembrane protein 147</fullName>
    </alternativeName>
</protein>
<evidence type="ECO:0000256" key="8">
    <source>
        <dbReference type="ARBA" id="ARBA00034739"/>
    </source>
</evidence>
<feature type="transmembrane region" description="Helical" evidence="12">
    <location>
        <begin position="67"/>
        <end position="88"/>
    </location>
</feature>
<accession>A0A1A7W624</accession>
<keyword evidence="3" id="KW-1003">Cell membrane</keyword>
<evidence type="ECO:0000256" key="7">
    <source>
        <dbReference type="ARBA" id="ARBA00023136"/>
    </source>
</evidence>
<comment type="subcellular location">
    <subcellularLocation>
        <location evidence="2">Cell membrane</location>
        <topology evidence="2">Multi-pass membrane protein</topology>
    </subcellularLocation>
    <subcellularLocation>
        <location evidence="1">Endoplasmic reticulum membrane</location>
        <topology evidence="1">Multi-pass membrane protein</topology>
    </subcellularLocation>
</comment>
<evidence type="ECO:0000313" key="14">
    <source>
        <dbReference type="Proteomes" id="UP000182142"/>
    </source>
</evidence>
<keyword evidence="5" id="KW-0256">Endoplasmic reticulum</keyword>
<evidence type="ECO:0000256" key="2">
    <source>
        <dbReference type="ARBA" id="ARBA00004651"/>
    </source>
</evidence>
<sequence length="311" mass="35902">MALFHFVNCSLTAFTPYYIIYDGFKLSKNAGSTKLFLLVCFYYIVSQILKLFVLAFFSIGLLQNMNLFNIIFQECANFIDLVGLYYILSHKHTNTINLKERILSVGLSWGFYESVATNFFPFFIGNTSSLIYKTLWACGCHPLCSSEPGTIRCNIFWSLSAGGRSMDFSLKHIYRSISANTFMFSNLSKTCLLFMWLKNTQSRKKINVVNFLLFYFTFLLPLVNKIILIHEGSFNKRIIIHLIVLLLCTFVLSIATKCIFNSKSNANVEPYKELNTRSYEKNDGHDDDGDGEMNKDQKKKNKKKKKGFFYK</sequence>
<dbReference type="GO" id="GO:0005886">
    <property type="term" value="C:plasma membrane"/>
    <property type="evidence" value="ECO:0007669"/>
    <property type="project" value="UniProtKB-SubCell"/>
</dbReference>
<feature type="transmembrane region" description="Helical" evidence="12">
    <location>
        <begin position="208"/>
        <end position="227"/>
    </location>
</feature>
<keyword evidence="6 12" id="KW-1133">Transmembrane helix</keyword>
<evidence type="ECO:0000256" key="5">
    <source>
        <dbReference type="ARBA" id="ARBA00022824"/>
    </source>
</evidence>
<name>A0A1A7W624_PLAKH</name>
<organism evidence="13 14">
    <name type="scientific">Plasmodium knowlesi (strain H)</name>
    <dbReference type="NCBI Taxonomy" id="5851"/>
    <lineage>
        <taxon>Eukaryota</taxon>
        <taxon>Sar</taxon>
        <taxon>Alveolata</taxon>
        <taxon>Apicomplexa</taxon>
        <taxon>Aconoidasida</taxon>
        <taxon>Haemosporida</taxon>
        <taxon>Plasmodiidae</taxon>
        <taxon>Plasmodium</taxon>
        <taxon>Plasmodium (Plasmodium)</taxon>
    </lineage>
</organism>
<reference evidence="14" key="1">
    <citation type="submission" date="2016-05" db="EMBL/GenBank/DDBJ databases">
        <authorList>
            <person name="Sharaf H."/>
        </authorList>
    </citation>
    <scope>NUCLEOTIDE SEQUENCE [LARGE SCALE GENOMIC DNA]</scope>
    <source>
        <strain evidence="14">H</strain>
    </source>
</reference>
<comment type="similarity">
    <text evidence="8">Belongs to the TMEM147 family.</text>
</comment>
<dbReference type="EMBL" id="CWHR02000036">
    <property type="protein sequence ID" value="SBO29621.1"/>
    <property type="molecule type" value="Genomic_DNA"/>
</dbReference>
<evidence type="ECO:0000256" key="4">
    <source>
        <dbReference type="ARBA" id="ARBA00022692"/>
    </source>
</evidence>
<dbReference type="Proteomes" id="UP000182142">
    <property type="component" value="Unassembled WGS sequence"/>
</dbReference>
<feature type="transmembrane region" description="Helical" evidence="12">
    <location>
        <begin position="35"/>
        <end position="61"/>
    </location>
</feature>
<evidence type="ECO:0000256" key="11">
    <source>
        <dbReference type="SAM" id="MobiDB-lite"/>
    </source>
</evidence>
<dbReference type="AlphaFoldDB" id="A0A1A7W624"/>
<gene>
    <name evidence="13" type="ORF">PKNA1_H1_0805800</name>
</gene>
<dbReference type="PANTHER" id="PTHR12869">
    <property type="entry name" value="SMALL SEVEN TRANSMEMBRANE DOMAIN-CONTAINING PROTEIN"/>
    <property type="match status" value="1"/>
</dbReference>
<feature type="region of interest" description="Disordered" evidence="11">
    <location>
        <begin position="276"/>
        <end position="311"/>
    </location>
</feature>
<evidence type="ECO:0000256" key="1">
    <source>
        <dbReference type="ARBA" id="ARBA00004477"/>
    </source>
</evidence>
<keyword evidence="4 12" id="KW-0812">Transmembrane</keyword>
<evidence type="ECO:0000256" key="12">
    <source>
        <dbReference type="SAM" id="Phobius"/>
    </source>
</evidence>